<protein>
    <submittedName>
        <fullName evidence="5">Uncharacterized protein</fullName>
    </submittedName>
</protein>
<evidence type="ECO:0000256" key="1">
    <source>
        <dbReference type="ARBA" id="ARBA00004141"/>
    </source>
</evidence>
<name>A0A132A8Z3_SARSC</name>
<keyword evidence="2" id="KW-0812">Transmembrane</keyword>
<evidence type="ECO:0000313" key="6">
    <source>
        <dbReference type="Proteomes" id="UP000616769"/>
    </source>
</evidence>
<evidence type="ECO:0000256" key="3">
    <source>
        <dbReference type="ARBA" id="ARBA00022989"/>
    </source>
</evidence>
<reference evidence="5 6" key="1">
    <citation type="journal article" date="2015" name="Parasit. Vectors">
        <title>Draft genome of the scabies mite.</title>
        <authorList>
            <person name="Rider S.D.Jr."/>
            <person name="Morgan M.S."/>
            <person name="Arlian L.G."/>
        </authorList>
    </citation>
    <scope>NUCLEOTIDE SEQUENCE [LARGE SCALE GENOMIC DNA]</scope>
    <source>
        <strain evidence="5">Arlian Lab</strain>
    </source>
</reference>
<comment type="caution">
    <text evidence="5">The sequence shown here is derived from an EMBL/GenBank/DDBJ whole genome shotgun (WGS) entry which is preliminary data.</text>
</comment>
<keyword evidence="3" id="KW-1133">Transmembrane helix</keyword>
<comment type="subcellular location">
    <subcellularLocation>
        <location evidence="1">Membrane</location>
        <topology evidence="1">Multi-pass membrane protein</topology>
    </subcellularLocation>
</comment>
<dbReference type="AlphaFoldDB" id="A0A132A8Z3"/>
<dbReference type="Gene3D" id="1.20.1250.20">
    <property type="entry name" value="MFS general substrate transporter like domains"/>
    <property type="match status" value="1"/>
</dbReference>
<dbReference type="GO" id="GO:0022857">
    <property type="term" value="F:transmembrane transporter activity"/>
    <property type="evidence" value="ECO:0007669"/>
    <property type="project" value="TreeGrafter"/>
</dbReference>
<dbReference type="VEuPathDB" id="VectorBase:SSCA007239"/>
<evidence type="ECO:0000256" key="2">
    <source>
        <dbReference type="ARBA" id="ARBA00022692"/>
    </source>
</evidence>
<dbReference type="SUPFAM" id="SSF103473">
    <property type="entry name" value="MFS general substrate transporter"/>
    <property type="match status" value="1"/>
</dbReference>
<dbReference type="PANTHER" id="PTHR23507:SF1">
    <property type="entry name" value="FI18259P1-RELATED"/>
    <property type="match status" value="1"/>
</dbReference>
<evidence type="ECO:0000256" key="4">
    <source>
        <dbReference type="ARBA" id="ARBA00023136"/>
    </source>
</evidence>
<dbReference type="OrthoDB" id="6506707at2759"/>
<dbReference type="Proteomes" id="UP000616769">
    <property type="component" value="Unassembled WGS sequence"/>
</dbReference>
<dbReference type="InterPro" id="IPR036259">
    <property type="entry name" value="MFS_trans_sf"/>
</dbReference>
<dbReference type="EMBL" id="JXLN01011576">
    <property type="protein sequence ID" value="KPM07456.1"/>
    <property type="molecule type" value="Genomic_DNA"/>
</dbReference>
<organism evidence="5 6">
    <name type="scientific">Sarcoptes scabiei</name>
    <name type="common">Itch mite</name>
    <name type="synonym">Acarus scabiei</name>
    <dbReference type="NCBI Taxonomy" id="52283"/>
    <lineage>
        <taxon>Eukaryota</taxon>
        <taxon>Metazoa</taxon>
        <taxon>Ecdysozoa</taxon>
        <taxon>Arthropoda</taxon>
        <taxon>Chelicerata</taxon>
        <taxon>Arachnida</taxon>
        <taxon>Acari</taxon>
        <taxon>Acariformes</taxon>
        <taxon>Sarcoptiformes</taxon>
        <taxon>Astigmata</taxon>
        <taxon>Psoroptidia</taxon>
        <taxon>Sarcoptoidea</taxon>
        <taxon>Sarcoptidae</taxon>
        <taxon>Sarcoptinae</taxon>
        <taxon>Sarcoptes</taxon>
    </lineage>
</organism>
<accession>A0A132A8Z3</accession>
<evidence type="ECO:0000313" key="5">
    <source>
        <dbReference type="EMBL" id="KPM07456.1"/>
    </source>
</evidence>
<gene>
    <name evidence="5" type="ORF">QR98_0059500</name>
</gene>
<proteinExistence type="predicted"/>
<sequence length="179" mass="19811">MSTIHSIFLISTGIDNLFYQFTQKVYHFDAQMFANITAISKIVPMMVLLVGSYILLHHLQLPDGYLLVGTISTGCLSNILIGTFLSAKIYLISILIGSLSSLIYVVIKTKISKILPKDEIGKFFSIVSTLESTAPLIGTLMFSTIFSMTVTIYPTLIFHVAAFLLLISLIIACVQDLYF</sequence>
<dbReference type="GO" id="GO:0016020">
    <property type="term" value="C:membrane"/>
    <property type="evidence" value="ECO:0007669"/>
    <property type="project" value="UniProtKB-SubCell"/>
</dbReference>
<keyword evidence="4" id="KW-0472">Membrane</keyword>
<dbReference type="PANTHER" id="PTHR23507">
    <property type="entry name" value="ZGC:174356"/>
    <property type="match status" value="1"/>
</dbReference>